<dbReference type="PRINTS" id="PR01265">
    <property type="entry name" value="LINKMODULE"/>
</dbReference>
<dbReference type="PROSITE" id="PS50835">
    <property type="entry name" value="IG_LIKE"/>
    <property type="match status" value="1"/>
</dbReference>
<evidence type="ECO:0000256" key="2">
    <source>
        <dbReference type="ARBA" id="ARBA00006838"/>
    </source>
</evidence>
<feature type="region of interest" description="Disordered" evidence="16">
    <location>
        <begin position="937"/>
        <end position="963"/>
    </location>
</feature>
<keyword evidence="7" id="KW-0677">Repeat</keyword>
<sequence>MSPLLLLCVFLPFISATVTLEDHEDLDGRLRVSIPLERPVHPVLGSKVLVPCYFQDNIVNNPRTPTVTPLLHRIKWTYITKEKIHTILVASEGKVHVETEYLDRVTMINYPLVSTDASIEITELRSKDSGTYRCEVIHGIEDNYDSVNIQVQGIVFHYRAITSRYTLTFEKAKAACIQNSATIATPAQLQAAYDDGYHQCDAGWLSDETVRYPIQEPREPCYGDKDNFPGVRTYGVRDVNETYDVYCFAEKMSGRVFYSMSVEKFSFYEAKDQCAKLGARLATTGELYLAWKAGMDVCNAGWLEDRSVRYPINIARPQCGGGLLGVRTVYLFHNQTGYPYPDSRYDAICFQDLEDEGVVSMTTTPFPDIVHETLAPGVYPGLTPSPREEESLGGDIVTLSPDSKETHVVHEPGFDLTDAIMAPMGVLFHYRPIMGRYTLSFVEAQQACRDIGAVIASPPQLQAAFEKGFHQCDAGWLSDQTVRYPIVSPRENCAGNLSQLPGVRSYGLRPPNEQYDVFCYVERSQGQVFFTSDYDSFSYDEAVQHCLNLNTTLATTAQIYAAWSQGLDKCRPGWLMDRSVRYPITTPRPNCGGGQAGVHTIYAFSNQTGFPDEHSRYDAYCFKAETEGSLNVTSVIEEYMNKTIISVHKFVPAETTSEKITEIEDFINKTIIIPEQAVPSVGPILPPVLVEESGSGSPDHSTSGETSSTSSACSKISVVGQQIILCKDTIIPSGDHSASGGPREVEAGSAVMFTSGDVGSTSASGSGEGFDGQHSGVSASGSGFISGSGEINATGDDLVITIVDGKMVEMMKQEKLPEQESHGGIDTSGTLWETSASGSGVMSGSEDVSGIMSGSGIVISSGVMSGSGSADGSGVMIGSGVMSGSGVISGSGLLSGSGVMSGLGSGELSGISFVDHDAVDLTAGLDDKQEVSGYIRSDFHSGFPSGFPSTDSGSGSASGDQHDGDIIYLADTDIFEIAVPPMTSLPEQGRGVVEISGEETGSGSHSGFSTTLERSLNMSGSGPPSDGSGQSGQEKRESNVDPSASEMSPNSFYSSPTTPLVSLQTPAVVKEPEIVEGVQGCPEGWLEFKGSCYLHFVEKDTWSEAEQRCQELNAHLVSITSPEEQQFVNSNGQDYQWIGLNDKDVQNVFRWTDGSPLNFENWRANQPDNYLNSREDCVVMIWHEGGQWNDVPCDYYLPFTCKTGPVMCGPPPEVKHGQPMGSSQQRYPVNTIIRYQCEEGYIQRHQPVIHCLSEGQWEEPQVECTEAGANSNRLQKRSLRRSKGGRRQETRKHL</sequence>
<evidence type="ECO:0000256" key="5">
    <source>
        <dbReference type="ARBA" id="ARBA00022723"/>
    </source>
</evidence>
<feature type="compositionally biased region" description="Low complexity" evidence="16">
    <location>
        <begin position="996"/>
        <end position="1011"/>
    </location>
</feature>
<feature type="domain" description="Link" evidence="21">
    <location>
        <begin position="524"/>
        <end position="623"/>
    </location>
</feature>
<evidence type="ECO:0000256" key="11">
    <source>
        <dbReference type="ARBA" id="ARBA00023319"/>
    </source>
</evidence>
<dbReference type="GO" id="GO:0072534">
    <property type="term" value="C:perineuronal net"/>
    <property type="evidence" value="ECO:0007669"/>
    <property type="project" value="TreeGrafter"/>
</dbReference>
<evidence type="ECO:0000256" key="15">
    <source>
        <dbReference type="PROSITE-ProRule" id="PRU00323"/>
    </source>
</evidence>
<dbReference type="Pfam" id="PF07686">
    <property type="entry name" value="V-set"/>
    <property type="match status" value="1"/>
</dbReference>
<dbReference type="FunFam" id="2.10.70.10:FF:000003">
    <property type="entry name" value="Versican core protein"/>
    <property type="match status" value="1"/>
</dbReference>
<evidence type="ECO:0000256" key="1">
    <source>
        <dbReference type="ARBA" id="ARBA00004498"/>
    </source>
</evidence>
<feature type="domain" description="Link" evidence="21">
    <location>
        <begin position="426"/>
        <end position="521"/>
    </location>
</feature>
<evidence type="ECO:0000256" key="10">
    <source>
        <dbReference type="ARBA" id="ARBA00023180"/>
    </source>
</evidence>
<feature type="region of interest" description="Disordered" evidence="16">
    <location>
        <begin position="996"/>
        <end position="1057"/>
    </location>
</feature>
<name>A0A4Z2C8Z4_9TELE</name>
<evidence type="ECO:0000259" key="21">
    <source>
        <dbReference type="PROSITE" id="PS50963"/>
    </source>
</evidence>
<feature type="compositionally biased region" description="Low complexity" evidence="16">
    <location>
        <begin position="701"/>
        <end position="711"/>
    </location>
</feature>
<feature type="domain" description="Link" evidence="21">
    <location>
        <begin position="254"/>
        <end position="351"/>
    </location>
</feature>
<feature type="region of interest" description="Disordered" evidence="16">
    <location>
        <begin position="689"/>
        <end position="711"/>
    </location>
</feature>
<dbReference type="SMART" id="SM00034">
    <property type="entry name" value="CLECT"/>
    <property type="match status" value="1"/>
</dbReference>
<evidence type="ECO:0000256" key="8">
    <source>
        <dbReference type="ARBA" id="ARBA00022974"/>
    </source>
</evidence>
<dbReference type="InterPro" id="IPR016187">
    <property type="entry name" value="CTDL_fold"/>
</dbReference>
<protein>
    <recommendedName>
        <fullName evidence="12">Aggrecan core protein</fullName>
    </recommendedName>
    <alternativeName>
        <fullName evidence="13">Cartilage-specific proteoglycan core protein</fullName>
    </alternativeName>
</protein>
<feature type="region of interest" description="Disordered" evidence="16">
    <location>
        <begin position="1264"/>
        <end position="1294"/>
    </location>
</feature>
<keyword evidence="10" id="KW-0325">Glycoprotein</keyword>
<keyword evidence="11" id="KW-0393">Immunoglobulin domain</keyword>
<evidence type="ECO:0000256" key="17">
    <source>
        <dbReference type="SAM" id="SignalP"/>
    </source>
</evidence>
<dbReference type="InterPro" id="IPR003599">
    <property type="entry name" value="Ig_sub"/>
</dbReference>
<dbReference type="PROSITE" id="PS01241">
    <property type="entry name" value="LINK_1"/>
    <property type="match status" value="4"/>
</dbReference>
<dbReference type="Gene3D" id="2.60.40.10">
    <property type="entry name" value="Immunoglobulins"/>
    <property type="match status" value="1"/>
</dbReference>
<evidence type="ECO:0000256" key="9">
    <source>
        <dbReference type="ARBA" id="ARBA00023157"/>
    </source>
</evidence>
<feature type="compositionally biased region" description="Basic residues" evidence="16">
    <location>
        <begin position="1274"/>
        <end position="1294"/>
    </location>
</feature>
<keyword evidence="6 17" id="KW-0732">Signal</keyword>
<evidence type="ECO:0000256" key="6">
    <source>
        <dbReference type="ARBA" id="ARBA00022729"/>
    </source>
</evidence>
<dbReference type="CDD" id="cd03517">
    <property type="entry name" value="Link_domain_CSPGs_modules_1_3"/>
    <property type="match status" value="2"/>
</dbReference>
<evidence type="ECO:0000256" key="3">
    <source>
        <dbReference type="ARBA" id="ARBA00022525"/>
    </source>
</evidence>
<dbReference type="GO" id="GO:0046872">
    <property type="term" value="F:metal ion binding"/>
    <property type="evidence" value="ECO:0007669"/>
    <property type="project" value="UniProtKB-KW"/>
</dbReference>
<evidence type="ECO:0000256" key="7">
    <source>
        <dbReference type="ARBA" id="ARBA00022737"/>
    </source>
</evidence>
<dbReference type="FunFam" id="3.10.100.10:FF:000003">
    <property type="entry name" value="Versican core protein"/>
    <property type="match status" value="1"/>
</dbReference>
<dbReference type="CDD" id="cd03520">
    <property type="entry name" value="Link_domain_CSPGs_modules_2_4"/>
    <property type="match status" value="2"/>
</dbReference>
<feature type="region of interest" description="Disordered" evidence="16">
    <location>
        <begin position="756"/>
        <end position="775"/>
    </location>
</feature>
<evidence type="ECO:0000256" key="14">
    <source>
        <dbReference type="PROSITE-ProRule" id="PRU00302"/>
    </source>
</evidence>
<dbReference type="GO" id="GO:0010001">
    <property type="term" value="P:glial cell differentiation"/>
    <property type="evidence" value="ECO:0007669"/>
    <property type="project" value="TreeGrafter"/>
</dbReference>
<dbReference type="InterPro" id="IPR001304">
    <property type="entry name" value="C-type_lectin-like"/>
</dbReference>
<dbReference type="InterPro" id="IPR050691">
    <property type="entry name" value="Hyaluronan_bind_Proteoglycan"/>
</dbReference>
<keyword evidence="23" id="KW-1185">Reference proteome</keyword>
<organism evidence="22 23">
    <name type="scientific">Takifugu bimaculatus</name>
    <dbReference type="NCBI Taxonomy" id="433685"/>
    <lineage>
        <taxon>Eukaryota</taxon>
        <taxon>Metazoa</taxon>
        <taxon>Chordata</taxon>
        <taxon>Craniata</taxon>
        <taxon>Vertebrata</taxon>
        <taxon>Euteleostomi</taxon>
        <taxon>Actinopterygii</taxon>
        <taxon>Neopterygii</taxon>
        <taxon>Teleostei</taxon>
        <taxon>Neoteleostei</taxon>
        <taxon>Acanthomorphata</taxon>
        <taxon>Eupercaria</taxon>
        <taxon>Tetraodontiformes</taxon>
        <taxon>Tetradontoidea</taxon>
        <taxon>Tetraodontidae</taxon>
        <taxon>Takifugu</taxon>
    </lineage>
</organism>
<dbReference type="PROSITE" id="PS50963">
    <property type="entry name" value="LINK_2"/>
    <property type="match status" value="4"/>
</dbReference>
<feature type="domain" description="Ig-like" evidence="19">
    <location>
        <begin position="12"/>
        <end position="150"/>
    </location>
</feature>
<evidence type="ECO:0000256" key="16">
    <source>
        <dbReference type="SAM" id="MobiDB-lite"/>
    </source>
</evidence>
<feature type="compositionally biased region" description="Low complexity" evidence="16">
    <location>
        <begin position="1019"/>
        <end position="1032"/>
    </location>
</feature>
<dbReference type="PROSITE" id="PS00615">
    <property type="entry name" value="C_TYPE_LECTIN_1"/>
    <property type="match status" value="1"/>
</dbReference>
<evidence type="ECO:0000256" key="12">
    <source>
        <dbReference type="ARBA" id="ARBA00039399"/>
    </source>
</evidence>
<feature type="disulfide bond" evidence="15">
    <location>
        <begin position="472"/>
        <end position="493"/>
    </location>
</feature>
<dbReference type="SMART" id="SM00032">
    <property type="entry name" value="CCP"/>
    <property type="match status" value="1"/>
</dbReference>
<dbReference type="GO" id="GO:0001501">
    <property type="term" value="P:skeletal system development"/>
    <property type="evidence" value="ECO:0007669"/>
    <property type="project" value="TreeGrafter"/>
</dbReference>
<keyword evidence="4" id="KW-0272">Extracellular matrix</keyword>
<feature type="disulfide bond" evidence="14">
    <location>
        <begin position="1237"/>
        <end position="1264"/>
    </location>
</feature>
<proteinExistence type="inferred from homology"/>
<dbReference type="EMBL" id="SWLE01000004">
    <property type="protein sequence ID" value="TNN00707.1"/>
    <property type="molecule type" value="Genomic_DNA"/>
</dbReference>
<evidence type="ECO:0000313" key="22">
    <source>
        <dbReference type="EMBL" id="TNN00707.1"/>
    </source>
</evidence>
<dbReference type="InterPro" id="IPR000436">
    <property type="entry name" value="Sushi_SCR_CCP_dom"/>
</dbReference>
<dbReference type="PROSITE" id="PS50923">
    <property type="entry name" value="SUSHI"/>
    <property type="match status" value="1"/>
</dbReference>
<dbReference type="CDD" id="cd00033">
    <property type="entry name" value="CCP"/>
    <property type="match status" value="1"/>
</dbReference>
<dbReference type="InterPro" id="IPR000538">
    <property type="entry name" value="Link_dom"/>
</dbReference>
<dbReference type="GO" id="GO:0002052">
    <property type="term" value="P:positive regulation of neuroblast proliferation"/>
    <property type="evidence" value="ECO:0007669"/>
    <property type="project" value="TreeGrafter"/>
</dbReference>
<gene>
    <name evidence="22" type="ORF">fugu_011953</name>
</gene>
<feature type="disulfide bond" evidence="15">
    <location>
        <begin position="200"/>
        <end position="221"/>
    </location>
</feature>
<feature type="domain" description="Link" evidence="21">
    <location>
        <begin position="154"/>
        <end position="249"/>
    </location>
</feature>
<dbReference type="SMART" id="SM00445">
    <property type="entry name" value="LINK"/>
    <property type="match status" value="4"/>
</dbReference>
<feature type="chain" id="PRO_5021400398" description="Aggrecan core protein" evidence="17">
    <location>
        <begin position="17"/>
        <end position="1294"/>
    </location>
</feature>
<dbReference type="Pfam" id="PF00193">
    <property type="entry name" value="Xlink"/>
    <property type="match status" value="4"/>
</dbReference>
<evidence type="ECO:0000259" key="20">
    <source>
        <dbReference type="PROSITE" id="PS50923"/>
    </source>
</evidence>
<evidence type="ECO:0000313" key="23">
    <source>
        <dbReference type="Proteomes" id="UP000516260"/>
    </source>
</evidence>
<evidence type="ECO:0000259" key="19">
    <source>
        <dbReference type="PROSITE" id="PS50835"/>
    </source>
</evidence>
<dbReference type="InterPro" id="IPR018378">
    <property type="entry name" value="C-type_lectin_CS"/>
</dbReference>
<feature type="domain" description="C-type lectin" evidence="18">
    <location>
        <begin position="1088"/>
        <end position="1202"/>
    </location>
</feature>
<dbReference type="InterPro" id="IPR013783">
    <property type="entry name" value="Ig-like_fold"/>
</dbReference>
<comment type="caution">
    <text evidence="15">Lacks conserved residue(s) required for the propagation of feature annotation.</text>
</comment>
<evidence type="ECO:0000256" key="4">
    <source>
        <dbReference type="ARBA" id="ARBA00022530"/>
    </source>
</evidence>
<dbReference type="InterPro" id="IPR036179">
    <property type="entry name" value="Ig-like_dom_sf"/>
</dbReference>
<dbReference type="GO" id="GO:0005615">
    <property type="term" value="C:extracellular space"/>
    <property type="evidence" value="ECO:0007669"/>
    <property type="project" value="TreeGrafter"/>
</dbReference>
<dbReference type="FunFam" id="3.10.100.10:FF:000002">
    <property type="entry name" value="Hyaluronan proteoglycan link protein 1"/>
    <property type="match status" value="2"/>
</dbReference>
<accession>A0A4Z2C8Z4</accession>
<dbReference type="GO" id="GO:0007417">
    <property type="term" value="P:central nervous system development"/>
    <property type="evidence" value="ECO:0007669"/>
    <property type="project" value="TreeGrafter"/>
</dbReference>
<comment type="caution">
    <text evidence="22">The sequence shown here is derived from an EMBL/GenBank/DDBJ whole genome shotgun (WGS) entry which is preliminary data.</text>
</comment>
<feature type="disulfide bond" evidence="15">
    <location>
        <begin position="298"/>
        <end position="319"/>
    </location>
</feature>
<dbReference type="GO" id="GO:0045202">
    <property type="term" value="C:synapse"/>
    <property type="evidence" value="ECO:0007669"/>
    <property type="project" value="TreeGrafter"/>
</dbReference>
<dbReference type="PROSITE" id="PS00290">
    <property type="entry name" value="IG_MHC"/>
    <property type="match status" value="1"/>
</dbReference>
<feature type="compositionally biased region" description="Polar residues" evidence="16">
    <location>
        <begin position="1040"/>
        <end position="1057"/>
    </location>
</feature>
<feature type="signal peptide" evidence="17">
    <location>
        <begin position="1"/>
        <end position="16"/>
    </location>
</feature>
<reference evidence="22 23" key="1">
    <citation type="submission" date="2019-04" db="EMBL/GenBank/DDBJ databases">
        <title>The sequence and de novo assembly of Takifugu bimaculatus genome using PacBio and Hi-C technologies.</title>
        <authorList>
            <person name="Xu P."/>
            <person name="Liu B."/>
            <person name="Zhou Z."/>
        </authorList>
    </citation>
    <scope>NUCLEOTIDE SEQUENCE [LARGE SCALE GENOMIC DNA]</scope>
    <source>
        <strain evidence="22">TB-2018</strain>
        <tissue evidence="22">Muscle</tissue>
    </source>
</reference>
<keyword evidence="5" id="KW-0479">Metal-binding</keyword>
<dbReference type="Pfam" id="PF00059">
    <property type="entry name" value="Lectin_C"/>
    <property type="match status" value="1"/>
</dbReference>
<comment type="similarity">
    <text evidence="2">Belongs to the aggrecan/versican proteoglycan family.</text>
</comment>
<dbReference type="InterPro" id="IPR035976">
    <property type="entry name" value="Sushi/SCR/CCP_sf"/>
</dbReference>
<dbReference type="SUPFAM" id="SSF56436">
    <property type="entry name" value="C-type lectin-like"/>
    <property type="match status" value="5"/>
</dbReference>
<evidence type="ECO:0000259" key="18">
    <source>
        <dbReference type="PROSITE" id="PS50041"/>
    </source>
</evidence>
<feature type="domain" description="Sushi" evidence="20">
    <location>
        <begin position="1206"/>
        <end position="1266"/>
    </location>
</feature>
<keyword evidence="9 14" id="KW-1015">Disulfide bond</keyword>
<keyword evidence="8" id="KW-0654">Proteoglycan</keyword>
<feature type="disulfide bond" evidence="14">
    <location>
        <begin position="1208"/>
        <end position="1251"/>
    </location>
</feature>
<dbReference type="Pfam" id="PF00084">
    <property type="entry name" value="Sushi"/>
    <property type="match status" value="1"/>
</dbReference>
<dbReference type="SUPFAM" id="SSF48726">
    <property type="entry name" value="Immunoglobulin"/>
    <property type="match status" value="1"/>
</dbReference>
<dbReference type="SUPFAM" id="SSF57535">
    <property type="entry name" value="Complement control module/SCR domain"/>
    <property type="match status" value="1"/>
</dbReference>
<dbReference type="GO" id="GO:0007155">
    <property type="term" value="P:cell adhesion"/>
    <property type="evidence" value="ECO:0007669"/>
    <property type="project" value="InterPro"/>
</dbReference>
<dbReference type="SMART" id="SM00409">
    <property type="entry name" value="IG"/>
    <property type="match status" value="1"/>
</dbReference>
<keyword evidence="14" id="KW-0768">Sushi</keyword>
<comment type="subcellular location">
    <subcellularLocation>
        <location evidence="1">Secreted</location>
        <location evidence="1">Extracellular space</location>
        <location evidence="1">Extracellular matrix</location>
    </subcellularLocation>
</comment>
<feature type="disulfide bond" evidence="15">
    <location>
        <begin position="570"/>
        <end position="591"/>
    </location>
</feature>
<keyword evidence="3" id="KW-0964">Secreted</keyword>
<dbReference type="InterPro" id="IPR007110">
    <property type="entry name" value="Ig-like_dom"/>
</dbReference>
<dbReference type="PANTHER" id="PTHR22804:SF42">
    <property type="entry name" value="AGGRECAN CORE PROTEIN"/>
    <property type="match status" value="1"/>
</dbReference>
<dbReference type="PANTHER" id="PTHR22804">
    <property type="entry name" value="AGGRECAN/VERSICAN PROTEOGLYCAN"/>
    <property type="match status" value="1"/>
</dbReference>
<dbReference type="GO" id="GO:0005540">
    <property type="term" value="F:hyaluronic acid binding"/>
    <property type="evidence" value="ECO:0007669"/>
    <property type="project" value="InterPro"/>
</dbReference>
<dbReference type="InterPro" id="IPR003006">
    <property type="entry name" value="Ig/MHC_CS"/>
</dbReference>
<dbReference type="FunFam" id="3.10.100.10:FF:000011">
    <property type="entry name" value="Aggrecan core protein"/>
    <property type="match status" value="1"/>
</dbReference>
<dbReference type="Gene3D" id="3.10.100.10">
    <property type="entry name" value="Mannose-Binding Protein A, subunit A"/>
    <property type="match status" value="5"/>
</dbReference>
<dbReference type="InterPro" id="IPR016186">
    <property type="entry name" value="C-type_lectin-like/link_sf"/>
</dbReference>
<dbReference type="InterPro" id="IPR013106">
    <property type="entry name" value="Ig_V-set"/>
</dbReference>
<dbReference type="FunFam" id="3.10.100.10:FF:000009">
    <property type="entry name" value="Aggrecan core protein"/>
    <property type="match status" value="1"/>
</dbReference>
<dbReference type="PROSITE" id="PS50041">
    <property type="entry name" value="C_TYPE_LECTIN_2"/>
    <property type="match status" value="1"/>
</dbReference>
<dbReference type="Gene3D" id="2.10.70.10">
    <property type="entry name" value="Complement Module, domain 1"/>
    <property type="match status" value="1"/>
</dbReference>
<dbReference type="Proteomes" id="UP000516260">
    <property type="component" value="Chromosome 12"/>
</dbReference>
<evidence type="ECO:0000256" key="13">
    <source>
        <dbReference type="ARBA" id="ARBA00042947"/>
    </source>
</evidence>